<evidence type="ECO:0000313" key="4">
    <source>
        <dbReference type="Proteomes" id="UP000605148"/>
    </source>
</evidence>
<organism evidence="3 4">
    <name type="scientific">Roseibium aquae</name>
    <dbReference type="NCBI Taxonomy" id="1323746"/>
    <lineage>
        <taxon>Bacteria</taxon>
        <taxon>Pseudomonadati</taxon>
        <taxon>Pseudomonadota</taxon>
        <taxon>Alphaproteobacteria</taxon>
        <taxon>Hyphomicrobiales</taxon>
        <taxon>Stappiaceae</taxon>
        <taxon>Roseibium</taxon>
    </lineage>
</organism>
<keyword evidence="4" id="KW-1185">Reference proteome</keyword>
<dbReference type="SUPFAM" id="SSF53850">
    <property type="entry name" value="Periplasmic binding protein-like II"/>
    <property type="match status" value="1"/>
</dbReference>
<gene>
    <name evidence="3" type="ORF">GCM10011316_27590</name>
</gene>
<reference evidence="3" key="1">
    <citation type="journal article" date="2014" name="Int. J. Syst. Evol. Microbiol.">
        <title>Complete genome sequence of Corynebacterium casei LMG S-19264T (=DSM 44701T), isolated from a smear-ripened cheese.</title>
        <authorList>
            <consortium name="US DOE Joint Genome Institute (JGI-PGF)"/>
            <person name="Walter F."/>
            <person name="Albersmeier A."/>
            <person name="Kalinowski J."/>
            <person name="Ruckert C."/>
        </authorList>
    </citation>
    <scope>NUCLEOTIDE SEQUENCE</scope>
    <source>
        <strain evidence="3">CGMCC 1.12426</strain>
    </source>
</reference>
<evidence type="ECO:0000313" key="3">
    <source>
        <dbReference type="EMBL" id="GGB54019.1"/>
    </source>
</evidence>
<dbReference type="PANTHER" id="PTHR35936">
    <property type="entry name" value="MEMBRANE-BOUND LYTIC MUREIN TRANSGLYCOSYLASE F"/>
    <property type="match status" value="1"/>
</dbReference>
<keyword evidence="1" id="KW-0732">Signal</keyword>
<dbReference type="SMART" id="SM00062">
    <property type="entry name" value="PBPb"/>
    <property type="match status" value="1"/>
</dbReference>
<evidence type="ECO:0000256" key="1">
    <source>
        <dbReference type="ARBA" id="ARBA00022729"/>
    </source>
</evidence>
<dbReference type="Pfam" id="PF00497">
    <property type="entry name" value="SBP_bac_3"/>
    <property type="match status" value="1"/>
</dbReference>
<protein>
    <recommendedName>
        <fullName evidence="2">Solute-binding protein family 3/N-terminal domain-containing protein</fullName>
    </recommendedName>
</protein>
<dbReference type="RefSeq" id="WP_172972123.1">
    <property type="nucleotide sequence ID" value="NZ_BMFA01000008.1"/>
</dbReference>
<accession>A0A916X2E5</accession>
<dbReference type="EMBL" id="BMFA01000008">
    <property type="protein sequence ID" value="GGB54019.1"/>
    <property type="molecule type" value="Genomic_DNA"/>
</dbReference>
<reference evidence="3" key="2">
    <citation type="submission" date="2020-09" db="EMBL/GenBank/DDBJ databases">
        <authorList>
            <person name="Sun Q."/>
            <person name="Zhou Y."/>
        </authorList>
    </citation>
    <scope>NUCLEOTIDE SEQUENCE</scope>
    <source>
        <strain evidence="3">CGMCC 1.12426</strain>
    </source>
</reference>
<comment type="caution">
    <text evidence="3">The sequence shown here is derived from an EMBL/GenBank/DDBJ whole genome shotgun (WGS) entry which is preliminary data.</text>
</comment>
<dbReference type="InterPro" id="IPR001638">
    <property type="entry name" value="Solute-binding_3/MltF_N"/>
</dbReference>
<dbReference type="Proteomes" id="UP000605148">
    <property type="component" value="Unassembled WGS sequence"/>
</dbReference>
<dbReference type="PANTHER" id="PTHR35936:SF25">
    <property type="entry name" value="ABC TRANSPORTER SUBSTRATE-BINDING PROTEIN"/>
    <property type="match status" value="1"/>
</dbReference>
<evidence type="ECO:0000259" key="2">
    <source>
        <dbReference type="SMART" id="SM00062"/>
    </source>
</evidence>
<dbReference type="AlphaFoldDB" id="A0A916X2E5"/>
<proteinExistence type="predicted"/>
<feature type="domain" description="Solute-binding protein family 3/N-terminal" evidence="2">
    <location>
        <begin position="47"/>
        <end position="274"/>
    </location>
</feature>
<dbReference type="Gene3D" id="3.40.190.10">
    <property type="entry name" value="Periplasmic binding protein-like II"/>
    <property type="match status" value="2"/>
</dbReference>
<sequence>MIGISQTALRFSHTCHVLRGLRRLVLFAIAVAGPCVPATAETLRDKTVRIAVFPDYPPFNTDTLPRGGFATALVEDAFRRAGLEAESIDMPWRRGVREVELGRLDATHPWFYREDRGTVMLFTDPFILPKETIFTRADSEGKSPIRSEADLSGRTVCSPVDYALPEPVQSLAEAGQVLRDSPKNVSDCVRMLVAGRVDFVVLSPVIYRSEPIQQIVAGQHIVEAPIEIAVEPYYVMIGRKNQRAVELVEAFNEGVKEMAADGSLAALADAYGIPHAMLPHLAGQ</sequence>
<name>A0A916X2E5_9HYPH</name>